<dbReference type="EMBL" id="UZAH01032985">
    <property type="protein sequence ID" value="VDP25250.1"/>
    <property type="molecule type" value="Genomic_DNA"/>
</dbReference>
<sequence>MCVQIEVEESLAQPEPEHDPDDYVPDDPEGNEIGPAGQMEHEPAAGAGVELKIVADAAVKKLDLQKNVESLGAEIFQFISRYFYTDIILASVWESSKPVSQSEPEPKNDASVTDDNKGGKMSLVSQMEHEPASAVKAEVETVANADPHEQVELGSLKQPESEHDHDDSETVDAKDDVVNPVGKMEHEPSAGEGAALEVVVDAAPKEFDPPEHEETVRPLPAAEASSNNTDRNAAAVNARRPEPHLANPIPAEVANLLRNFNANHGGFENSFNVPPTGMCKVGSGGDCMRCDCAKPFSCYKGICR</sequence>
<feature type="region of interest" description="Disordered" evidence="1">
    <location>
        <begin position="155"/>
        <end position="175"/>
    </location>
</feature>
<gene>
    <name evidence="2" type="ORF">HPBE_LOCUS21423</name>
</gene>
<dbReference type="WBParaSite" id="HPBE_0002142401-mRNA-1">
    <property type="protein sequence ID" value="HPBE_0002142401-mRNA-1"/>
    <property type="gene ID" value="HPBE_0002142401"/>
</dbReference>
<reference evidence="2 3" key="1">
    <citation type="submission" date="2018-11" db="EMBL/GenBank/DDBJ databases">
        <authorList>
            <consortium name="Pathogen Informatics"/>
        </authorList>
    </citation>
    <scope>NUCLEOTIDE SEQUENCE [LARGE SCALE GENOMIC DNA]</scope>
</reference>
<accession>A0A3P8C3A0</accession>
<proteinExistence type="predicted"/>
<evidence type="ECO:0000313" key="3">
    <source>
        <dbReference type="Proteomes" id="UP000050761"/>
    </source>
</evidence>
<dbReference type="OrthoDB" id="5843789at2759"/>
<feature type="compositionally biased region" description="Basic and acidic residues" evidence="1">
    <location>
        <begin position="104"/>
        <end position="118"/>
    </location>
</feature>
<reference evidence="4" key="2">
    <citation type="submission" date="2019-09" db="UniProtKB">
        <authorList>
            <consortium name="WormBaseParasite"/>
        </authorList>
    </citation>
    <scope>IDENTIFICATION</scope>
</reference>
<dbReference type="Proteomes" id="UP000050761">
    <property type="component" value="Unassembled WGS sequence"/>
</dbReference>
<evidence type="ECO:0000313" key="4">
    <source>
        <dbReference type="WBParaSite" id="HPBE_0002142401-mRNA-1"/>
    </source>
</evidence>
<feature type="compositionally biased region" description="Acidic residues" evidence="1">
    <location>
        <begin position="18"/>
        <end position="30"/>
    </location>
</feature>
<feature type="region of interest" description="Disordered" evidence="1">
    <location>
        <begin position="208"/>
        <end position="245"/>
    </location>
</feature>
<feature type="region of interest" description="Disordered" evidence="1">
    <location>
        <begin position="1"/>
        <end position="43"/>
    </location>
</feature>
<protein>
    <submittedName>
        <fullName evidence="2 4">Uncharacterized protein</fullName>
    </submittedName>
</protein>
<keyword evidence="3" id="KW-1185">Reference proteome</keyword>
<name>A0A3P8C3A0_HELPZ</name>
<organism evidence="2">
    <name type="scientific">Heligmosomoides polygyrus</name>
    <name type="common">Parasitic roundworm</name>
    <dbReference type="NCBI Taxonomy" id="6339"/>
    <lineage>
        <taxon>Eukaryota</taxon>
        <taxon>Metazoa</taxon>
        <taxon>Ecdysozoa</taxon>
        <taxon>Nematoda</taxon>
        <taxon>Chromadorea</taxon>
        <taxon>Rhabditida</taxon>
        <taxon>Rhabditina</taxon>
        <taxon>Rhabditomorpha</taxon>
        <taxon>Strongyloidea</taxon>
        <taxon>Heligmosomidae</taxon>
        <taxon>Heligmosomoides</taxon>
    </lineage>
</organism>
<evidence type="ECO:0000313" key="2">
    <source>
        <dbReference type="EMBL" id="VDP25250.1"/>
    </source>
</evidence>
<dbReference type="AlphaFoldDB" id="A0A3P8C3A0"/>
<feature type="region of interest" description="Disordered" evidence="1">
    <location>
        <begin position="97"/>
        <end position="119"/>
    </location>
</feature>
<feature type="compositionally biased region" description="Basic and acidic residues" evidence="1">
    <location>
        <begin position="159"/>
        <end position="175"/>
    </location>
</feature>
<evidence type="ECO:0000256" key="1">
    <source>
        <dbReference type="SAM" id="MobiDB-lite"/>
    </source>
</evidence>